<proteinExistence type="predicted"/>
<sequence>MDKGITRRRFGLTAAALAAGALLASCASLSGPRRVEISQAKLQAGLERRFPLRNRLLELFDVQLTRPQLAILADSDRVALTMDVSVSPPFLRQSWAGTMTLSGHLYVDAARSGVFMADAHVDRFDIQGMDSARARDLGRAADVLMNQLVRDVAIYSFRMEDLRYAGTQFVPTRLDTVPGALVVTVEPAR</sequence>
<dbReference type="InterPro" id="IPR010835">
    <property type="entry name" value="DUF1439"/>
</dbReference>
<keyword evidence="3" id="KW-1185">Reference proteome</keyword>
<feature type="chain" id="PRO_5047529600" evidence="1">
    <location>
        <begin position="31"/>
        <end position="189"/>
    </location>
</feature>
<evidence type="ECO:0000313" key="2">
    <source>
        <dbReference type="EMBL" id="MCS0591451.1"/>
    </source>
</evidence>
<keyword evidence="1" id="KW-0732">Signal</keyword>
<comment type="caution">
    <text evidence="2">The sequence shown here is derived from an EMBL/GenBank/DDBJ whole genome shotgun (WGS) entry which is preliminary data.</text>
</comment>
<accession>A0ABT2AB71</accession>
<organism evidence="2 3">
    <name type="scientific">Massilia norwichensis</name>
    <dbReference type="NCBI Taxonomy" id="1442366"/>
    <lineage>
        <taxon>Bacteria</taxon>
        <taxon>Pseudomonadati</taxon>
        <taxon>Pseudomonadota</taxon>
        <taxon>Betaproteobacteria</taxon>
        <taxon>Burkholderiales</taxon>
        <taxon>Oxalobacteraceae</taxon>
        <taxon>Telluria group</taxon>
        <taxon>Massilia</taxon>
    </lineage>
</organism>
<reference evidence="2 3" key="1">
    <citation type="submission" date="2022-08" db="EMBL/GenBank/DDBJ databases">
        <title>Reclassification of Massilia species as members of the genera Telluria, Duganella, Pseudoduganella, Mokoshia gen. nov. and Zemynaea gen. nov. using orthogonal and non-orthogonal genome-based approaches.</title>
        <authorList>
            <person name="Bowman J.P."/>
        </authorList>
    </citation>
    <scope>NUCLEOTIDE SEQUENCE [LARGE SCALE GENOMIC DNA]</scope>
    <source>
        <strain evidence="2 3">LMG 28164</strain>
    </source>
</reference>
<evidence type="ECO:0000313" key="3">
    <source>
        <dbReference type="Proteomes" id="UP001205560"/>
    </source>
</evidence>
<evidence type="ECO:0000256" key="1">
    <source>
        <dbReference type="SAM" id="SignalP"/>
    </source>
</evidence>
<dbReference type="PROSITE" id="PS51257">
    <property type="entry name" value="PROKAR_LIPOPROTEIN"/>
    <property type="match status" value="1"/>
</dbReference>
<dbReference type="Gene3D" id="3.15.10.40">
    <property type="entry name" value="Uncharacterised protein PF07273, DUF1439"/>
    <property type="match status" value="1"/>
</dbReference>
<dbReference type="Proteomes" id="UP001205560">
    <property type="component" value="Unassembled WGS sequence"/>
</dbReference>
<dbReference type="Pfam" id="PF07273">
    <property type="entry name" value="DUF1439"/>
    <property type="match status" value="1"/>
</dbReference>
<dbReference type="PROSITE" id="PS51318">
    <property type="entry name" value="TAT"/>
    <property type="match status" value="1"/>
</dbReference>
<dbReference type="EMBL" id="JANUGX010000027">
    <property type="protein sequence ID" value="MCS0591451.1"/>
    <property type="molecule type" value="Genomic_DNA"/>
</dbReference>
<protein>
    <submittedName>
        <fullName evidence="2">DUF1439 domain-containing protein</fullName>
    </submittedName>
</protein>
<feature type="signal peptide" evidence="1">
    <location>
        <begin position="1"/>
        <end position="30"/>
    </location>
</feature>
<gene>
    <name evidence="2" type="ORF">NX782_19865</name>
</gene>
<name>A0ABT2AB71_9BURK</name>
<dbReference type="InterPro" id="IPR006311">
    <property type="entry name" value="TAT_signal"/>
</dbReference>
<dbReference type="RefSeq" id="WP_258847220.1">
    <property type="nucleotide sequence ID" value="NZ_JANUGX010000027.1"/>
</dbReference>